<protein>
    <submittedName>
        <fullName evidence="1">Uncharacterized protein</fullName>
    </submittedName>
</protein>
<accession>A0AAE9Y9P0</accession>
<dbReference type="AlphaFoldDB" id="A0AAE9Y9P0"/>
<dbReference type="RefSeq" id="WP_272737903.1">
    <property type="nucleotide sequence ID" value="NZ_CP116942.1"/>
</dbReference>
<keyword evidence="2" id="KW-1185">Reference proteome</keyword>
<organism evidence="1 2">
    <name type="scientific">Iamia majanohamensis</name>
    <dbReference type="NCBI Taxonomy" id="467976"/>
    <lineage>
        <taxon>Bacteria</taxon>
        <taxon>Bacillati</taxon>
        <taxon>Actinomycetota</taxon>
        <taxon>Acidimicrobiia</taxon>
        <taxon>Acidimicrobiales</taxon>
        <taxon>Iamiaceae</taxon>
        <taxon>Iamia</taxon>
    </lineage>
</organism>
<dbReference type="KEGG" id="ima:PO878_06545"/>
<dbReference type="EMBL" id="CP116942">
    <property type="protein sequence ID" value="WCO68386.1"/>
    <property type="molecule type" value="Genomic_DNA"/>
</dbReference>
<proteinExistence type="predicted"/>
<sequence length="94" mass="10609">MRDRPPSLPPALDAELDEALSLVPLVDVVPDLADRVFHRITACLVEALLHEARVRIDEGVPDRATRLTEMCRLVVALEEQGLWERPDPPPRGRR</sequence>
<evidence type="ECO:0000313" key="1">
    <source>
        <dbReference type="EMBL" id="WCO68386.1"/>
    </source>
</evidence>
<reference evidence="1" key="1">
    <citation type="submission" date="2023-01" db="EMBL/GenBank/DDBJ databases">
        <title>The diversity of Class Acidimicrobiia in South China Sea sediment environments and the proposal of Iamia marina sp. nov., a novel species of the genus Iamia.</title>
        <authorList>
            <person name="He Y."/>
            <person name="Tian X."/>
        </authorList>
    </citation>
    <scope>NUCLEOTIDE SEQUENCE</scope>
    <source>
        <strain evidence="1">DSM 19957</strain>
    </source>
</reference>
<evidence type="ECO:0000313" key="2">
    <source>
        <dbReference type="Proteomes" id="UP001216390"/>
    </source>
</evidence>
<gene>
    <name evidence="1" type="ORF">PO878_06545</name>
</gene>
<dbReference type="Proteomes" id="UP001216390">
    <property type="component" value="Chromosome"/>
</dbReference>
<name>A0AAE9Y9P0_9ACTN</name>